<dbReference type="GO" id="GO:0016757">
    <property type="term" value="F:glycosyltransferase activity"/>
    <property type="evidence" value="ECO:0007669"/>
    <property type="project" value="UniProtKB-KW"/>
</dbReference>
<dbReference type="Pfam" id="PF00535">
    <property type="entry name" value="Glycos_transf_2"/>
    <property type="match status" value="1"/>
</dbReference>
<keyword evidence="2 5" id="KW-0328">Glycosyltransferase</keyword>
<protein>
    <submittedName>
        <fullName evidence="5">Glycosyltransferase family 2 protein</fullName>
        <ecNumber evidence="5">2.4.-.-</ecNumber>
    </submittedName>
</protein>
<dbReference type="CDD" id="cd04186">
    <property type="entry name" value="GT_2_like_c"/>
    <property type="match status" value="1"/>
</dbReference>
<dbReference type="Gene3D" id="3.90.550.10">
    <property type="entry name" value="Spore Coat Polysaccharide Biosynthesis Protein SpsA, Chain A"/>
    <property type="match status" value="1"/>
</dbReference>
<dbReference type="PANTHER" id="PTHR43179">
    <property type="entry name" value="RHAMNOSYLTRANSFERASE WBBL"/>
    <property type="match status" value="1"/>
</dbReference>
<dbReference type="SUPFAM" id="SSF53448">
    <property type="entry name" value="Nucleotide-diphospho-sugar transferases"/>
    <property type="match status" value="1"/>
</dbReference>
<organism evidence="5 6">
    <name type="scientific">Xanthocytophaga flava</name>
    <dbReference type="NCBI Taxonomy" id="3048013"/>
    <lineage>
        <taxon>Bacteria</taxon>
        <taxon>Pseudomonadati</taxon>
        <taxon>Bacteroidota</taxon>
        <taxon>Cytophagia</taxon>
        <taxon>Cytophagales</taxon>
        <taxon>Rhodocytophagaceae</taxon>
        <taxon>Xanthocytophaga</taxon>
    </lineage>
</organism>
<evidence type="ECO:0000313" key="5">
    <source>
        <dbReference type="EMBL" id="MDJ1481604.1"/>
    </source>
</evidence>
<name>A0AAE3U699_9BACT</name>
<dbReference type="EMBL" id="JASJOS010000005">
    <property type="protein sequence ID" value="MDJ1481604.1"/>
    <property type="molecule type" value="Genomic_DNA"/>
</dbReference>
<evidence type="ECO:0000259" key="4">
    <source>
        <dbReference type="Pfam" id="PF00535"/>
    </source>
</evidence>
<evidence type="ECO:0000256" key="2">
    <source>
        <dbReference type="ARBA" id="ARBA00022676"/>
    </source>
</evidence>
<feature type="domain" description="Glycosyltransferase 2-like" evidence="4">
    <location>
        <begin position="5"/>
        <end position="180"/>
    </location>
</feature>
<dbReference type="RefSeq" id="WP_313979597.1">
    <property type="nucleotide sequence ID" value="NZ_JASJOS010000005.1"/>
</dbReference>
<evidence type="ECO:0000256" key="3">
    <source>
        <dbReference type="ARBA" id="ARBA00022679"/>
    </source>
</evidence>
<gene>
    <name evidence="5" type="ORF">QNI16_13980</name>
</gene>
<dbReference type="PANTHER" id="PTHR43179:SF12">
    <property type="entry name" value="GALACTOFURANOSYLTRANSFERASE GLFT2"/>
    <property type="match status" value="1"/>
</dbReference>
<dbReference type="EC" id="2.4.-.-" evidence="5"/>
<reference evidence="5" key="1">
    <citation type="submission" date="2023-05" db="EMBL/GenBank/DDBJ databases">
        <authorList>
            <person name="Zhang X."/>
        </authorList>
    </citation>
    <scope>NUCLEOTIDE SEQUENCE</scope>
    <source>
        <strain evidence="5">YF14B1</strain>
    </source>
</reference>
<evidence type="ECO:0000313" key="6">
    <source>
        <dbReference type="Proteomes" id="UP001241110"/>
    </source>
</evidence>
<accession>A0AAE3U699</accession>
<proteinExistence type="inferred from homology"/>
<dbReference type="Proteomes" id="UP001241110">
    <property type="component" value="Unassembled WGS sequence"/>
</dbReference>
<dbReference type="AlphaFoldDB" id="A0AAE3U699"/>
<comment type="caution">
    <text evidence="5">The sequence shown here is derived from an EMBL/GenBank/DDBJ whole genome shotgun (WGS) entry which is preliminary data.</text>
</comment>
<comment type="similarity">
    <text evidence="1">Belongs to the glycosyltransferase 2 family.</text>
</comment>
<keyword evidence="3 5" id="KW-0808">Transferase</keyword>
<evidence type="ECO:0000256" key="1">
    <source>
        <dbReference type="ARBA" id="ARBA00006739"/>
    </source>
</evidence>
<dbReference type="InterPro" id="IPR029044">
    <property type="entry name" value="Nucleotide-diphossugar_trans"/>
</dbReference>
<sequence>MKTAVVILNYNGKHFLEQFLPSVVHYTTEAQIIVADNLSTDGSVEMLQQKFPQVQIIENTQNEGYAGGYNTALKQVQTEYYVLLNSDVEVTPQWLSPLIQLMDSNPTIAACQPKLKQFYQKTHFEYAGAAGGFIDILGYPFCRGRIFQDMETDTGQYNNTCPVFWASGACMVVRSSVFWELNGLDAAFFAHMEEIDFCWRAHNSGYQVYYCAESTIYHVGAGTLSSVSPQKTFLNFRNSLATLYKNLHTFRLIYTIFIRLVLDGVAGAIFLLQKKPTHCWAIVRAHFDFYKKIPFWMKQRRSVIRKKDGFSLLVYQSSIVWMHFVRKKKKFSELQF</sequence>
<dbReference type="InterPro" id="IPR001173">
    <property type="entry name" value="Glyco_trans_2-like"/>
</dbReference>